<dbReference type="Gene3D" id="3.50.50.60">
    <property type="entry name" value="FAD/NAD(P)-binding domain"/>
    <property type="match status" value="1"/>
</dbReference>
<dbReference type="FunFam" id="3.90.1170.20:FF:000005">
    <property type="entry name" value="Nicotinate-nucleotide pyrophosphorylase [carboxylating]"/>
    <property type="match status" value="1"/>
</dbReference>
<dbReference type="InterPro" id="IPR005288">
    <property type="entry name" value="NadB"/>
</dbReference>
<dbReference type="InterPro" id="IPR037128">
    <property type="entry name" value="Quinolinate_PRibosylTase_N_sf"/>
</dbReference>
<dbReference type="GO" id="GO:0033765">
    <property type="term" value="F:steroid dehydrogenase activity, acting on the CH-CH group of donors"/>
    <property type="evidence" value="ECO:0007669"/>
    <property type="project" value="UniProtKB-ARBA"/>
</dbReference>
<evidence type="ECO:0000256" key="5">
    <source>
        <dbReference type="ARBA" id="ARBA00008562"/>
    </source>
</evidence>
<evidence type="ECO:0000256" key="15">
    <source>
        <dbReference type="ARBA" id="ARBA00047445"/>
    </source>
</evidence>
<comment type="caution">
    <text evidence="24">The sequence shown here is derived from an EMBL/GenBank/DDBJ whole genome shotgun (WGS) entry which is preliminary data.</text>
</comment>
<evidence type="ECO:0000259" key="22">
    <source>
        <dbReference type="Pfam" id="PF02749"/>
    </source>
</evidence>
<dbReference type="InterPro" id="IPR004393">
    <property type="entry name" value="NadC"/>
</dbReference>
<evidence type="ECO:0000256" key="9">
    <source>
        <dbReference type="ARBA" id="ARBA00022642"/>
    </source>
</evidence>
<comment type="similarity">
    <text evidence="5 18">Belongs to the FAD-dependent oxidoreductase 2 family. NadB subfamily.</text>
</comment>
<comment type="catalytic activity">
    <reaction evidence="15">
        <text>nicotinate beta-D-ribonucleotide + CO2 + diphosphate = quinolinate + 5-phospho-alpha-D-ribose 1-diphosphate + 2 H(+)</text>
        <dbReference type="Rhea" id="RHEA:12733"/>
        <dbReference type="ChEBI" id="CHEBI:15378"/>
        <dbReference type="ChEBI" id="CHEBI:16526"/>
        <dbReference type="ChEBI" id="CHEBI:29959"/>
        <dbReference type="ChEBI" id="CHEBI:33019"/>
        <dbReference type="ChEBI" id="CHEBI:57502"/>
        <dbReference type="ChEBI" id="CHEBI:58017"/>
        <dbReference type="EC" id="2.4.2.19"/>
    </reaction>
</comment>
<comment type="subcellular location">
    <subcellularLocation>
        <location evidence="18">Cytoplasm</location>
    </subcellularLocation>
</comment>
<feature type="domain" description="Fumarate reductase/succinate dehydrogenase flavoprotein-like C-terminal" evidence="23">
    <location>
        <begin position="462"/>
        <end position="565"/>
    </location>
</feature>
<feature type="domain" description="FAD-dependent oxidoreductase 2 FAD-binding" evidence="20">
    <location>
        <begin position="34"/>
        <end position="413"/>
    </location>
</feature>
<evidence type="ECO:0000256" key="6">
    <source>
        <dbReference type="ARBA" id="ARBA00009400"/>
    </source>
</evidence>
<evidence type="ECO:0000256" key="11">
    <source>
        <dbReference type="ARBA" id="ARBA00022679"/>
    </source>
</evidence>
<dbReference type="PANTHER" id="PTHR42716">
    <property type="entry name" value="L-ASPARTATE OXIDASE"/>
    <property type="match status" value="1"/>
</dbReference>
<evidence type="ECO:0000259" key="21">
    <source>
        <dbReference type="Pfam" id="PF01729"/>
    </source>
</evidence>
<organism evidence="24 25">
    <name type="scientific">Streptomyces avermitilis</name>
    <dbReference type="NCBI Taxonomy" id="33903"/>
    <lineage>
        <taxon>Bacteria</taxon>
        <taxon>Bacillati</taxon>
        <taxon>Actinomycetota</taxon>
        <taxon>Actinomycetes</taxon>
        <taxon>Kitasatosporales</taxon>
        <taxon>Streptomycetaceae</taxon>
        <taxon>Streptomyces</taxon>
    </lineage>
</organism>
<keyword evidence="9 18" id="KW-0662">Pyridine nucleotide biosynthesis</keyword>
<evidence type="ECO:0000256" key="4">
    <source>
        <dbReference type="ARBA" id="ARBA00004950"/>
    </source>
</evidence>
<evidence type="ECO:0000256" key="14">
    <source>
        <dbReference type="ARBA" id="ARBA00029426"/>
    </source>
</evidence>
<feature type="domain" description="Quinolinate phosphoribosyl transferase N-terminal" evidence="22">
    <location>
        <begin position="678"/>
        <end position="764"/>
    </location>
</feature>
<dbReference type="PRINTS" id="PR00411">
    <property type="entry name" value="PNDRDTASEI"/>
</dbReference>
<dbReference type="CDD" id="cd01572">
    <property type="entry name" value="QPRTase"/>
    <property type="match status" value="1"/>
</dbReference>
<dbReference type="FunFam" id="3.50.50.60:FF:000038">
    <property type="entry name" value="L-aspartate oxidase"/>
    <property type="match status" value="1"/>
</dbReference>
<protein>
    <recommendedName>
        <fullName evidence="7 17">L-aspartate oxidase</fullName>
        <ecNumber evidence="17 18">1.4.3.16</ecNumber>
    </recommendedName>
</protein>
<dbReference type="InterPro" id="IPR036068">
    <property type="entry name" value="Nicotinate_pribotase-like_C"/>
</dbReference>
<name>A0A4D4LWC4_STRAX</name>
<dbReference type="Pfam" id="PF01729">
    <property type="entry name" value="QRPTase_C"/>
    <property type="match status" value="1"/>
</dbReference>
<evidence type="ECO:0000256" key="18">
    <source>
        <dbReference type="RuleBase" id="RU362049"/>
    </source>
</evidence>
<dbReference type="EC" id="1.4.3.16" evidence="17 18"/>
<dbReference type="EMBL" id="BJHX01000001">
    <property type="protein sequence ID" value="GDY64774.1"/>
    <property type="molecule type" value="Genomic_DNA"/>
</dbReference>
<sequence>MTGTGTGSTGIGPHGTGTGIRLHAPAPGWSIAADVVVVGSGVAGLTAALRCEAAGLTTVVVTKAHLDDGSTRWAQGGIAAALGEGDTPEQHLDDTLVAGAGLCDEEAVRILVTEGPDAVRRLIATGAHFDESSEGGLELTREGGHHRRRIAHAGGDATGAEISRALVEAVRARGLRTVENALVLDLLTDAEGRTAGVTLHVMGEGQHDGVGAVHAPAVVLATGGMGQVFSATTNPSVSTGDGVALALRAGAEVSDLEFVQFHPTVLFLGADAEGQQPLVSEAVRGEGAHLVDADGVRFMVGQHELAELAPRDIVAKGIMRRMQEQDAEHMFLDARHFGAAMWEHRFPTILAACRAHGIDPVHEPVPVAPAAHYASGGVRTDSRGRTTVPGLYACGEVACTGVHGANRLASNSLLEGLVYAERIAADIAAGPAENARHARVPQPVPQPEKPAHPLLAPEARFAIQRIMADGAGVLRSAESLAKAADRLQQLHTDARDALDENGKTAEPGVDTWEATNLLCVARVLVAAAQVREETRGCHWREDHADRDDTTWRRHIVVRLNPDRALAVRTTDTADFPRPSPGARLRPSGGGPHGPTGASVPSPGAVTEVSTPDLPLAQSGGCGDGCACGTGPGEEHEEYMECGLDPALAQLLADAGLDPLEVEDIANVAIQEDLDHGVDVTTVATISEDAVATADFTAREAGVVAGLRVAEAVISVVCTDEFEVERHVDDGDRVEEGQKLLTVTTRTRDLLTAERSALNLLCRLSGIATATRAWADALAATDTKVRDTRKTTPGLRSLEKFAVRCGGGVNHRMSLSDAALVKDNHVMAAGGVAQAFRAVGEMFPDVPIEVEVDTLHQLREVVDAGADLILLDNFTPTECEEAVAIVNGRALLEASGRLTLGNAEAYAKTGVDFLAVGALTHSSPILDIGLDLRAAE</sequence>
<dbReference type="PANTHER" id="PTHR42716:SF2">
    <property type="entry name" value="L-ASPARTATE OXIDASE, CHLOROPLASTIC"/>
    <property type="match status" value="1"/>
</dbReference>
<evidence type="ECO:0000256" key="17">
    <source>
        <dbReference type="NCBIfam" id="TIGR00551"/>
    </source>
</evidence>
<dbReference type="SUPFAM" id="SSF54675">
    <property type="entry name" value="Nicotinate/Quinolinate PRTase N-terminal domain-like"/>
    <property type="match status" value="1"/>
</dbReference>
<dbReference type="Gene3D" id="3.90.700.10">
    <property type="entry name" value="Succinate dehydrogenase/fumarate reductase flavoprotein, catalytic domain"/>
    <property type="match status" value="1"/>
</dbReference>
<evidence type="ECO:0000259" key="23">
    <source>
        <dbReference type="Pfam" id="PF02910"/>
    </source>
</evidence>
<feature type="region of interest" description="Disordered" evidence="19">
    <location>
        <begin position="568"/>
        <end position="612"/>
    </location>
</feature>
<comment type="function">
    <text evidence="2">Involved in the catabolism of quinolinic acid (QA).</text>
</comment>
<dbReference type="GO" id="GO:0008734">
    <property type="term" value="F:L-aspartate oxidase activity"/>
    <property type="evidence" value="ECO:0007669"/>
    <property type="project" value="UniProtKB-UniRule"/>
</dbReference>
<evidence type="ECO:0000256" key="3">
    <source>
        <dbReference type="ARBA" id="ARBA00004893"/>
    </source>
</evidence>
<dbReference type="NCBIfam" id="TIGR00551">
    <property type="entry name" value="nadB"/>
    <property type="match status" value="1"/>
</dbReference>
<evidence type="ECO:0000256" key="12">
    <source>
        <dbReference type="ARBA" id="ARBA00022827"/>
    </source>
</evidence>
<comment type="pathway">
    <text evidence="3">Cofactor biosynthesis; NAD(+) biosynthesis; nicotinate D-ribonucleotide from quinolinate: step 1/1.</text>
</comment>
<dbReference type="SUPFAM" id="SSF56425">
    <property type="entry name" value="Succinate dehydrogenase/fumarate reductase flavoprotein, catalytic domain"/>
    <property type="match status" value="1"/>
</dbReference>
<dbReference type="InterPro" id="IPR015939">
    <property type="entry name" value="Fum_Rdtase/Succ_DH_flav-like_C"/>
</dbReference>
<dbReference type="Gene3D" id="1.20.58.100">
    <property type="entry name" value="Fumarate reductase/succinate dehydrogenase flavoprotein-like, C-terminal domain"/>
    <property type="match status" value="1"/>
</dbReference>
<evidence type="ECO:0000256" key="19">
    <source>
        <dbReference type="SAM" id="MobiDB-lite"/>
    </source>
</evidence>
<dbReference type="NCBIfam" id="TIGR00078">
    <property type="entry name" value="nadC"/>
    <property type="match status" value="1"/>
</dbReference>
<dbReference type="SUPFAM" id="SSF51690">
    <property type="entry name" value="Nicotinate/Quinolinate PRTase C-terminal domain-like"/>
    <property type="match status" value="1"/>
</dbReference>
<dbReference type="UniPathway" id="UPA00253">
    <property type="reaction ID" value="UER00326"/>
</dbReference>
<keyword evidence="13 18" id="KW-0560">Oxidoreductase</keyword>
<comment type="cofactor">
    <cofactor evidence="1 18">
        <name>FAD</name>
        <dbReference type="ChEBI" id="CHEBI:57692"/>
    </cofactor>
</comment>
<dbReference type="PRINTS" id="PR00368">
    <property type="entry name" value="FADPNR"/>
</dbReference>
<comment type="catalytic activity">
    <reaction evidence="16">
        <text>L-aspartate + O2 = iminosuccinate + H2O2</text>
        <dbReference type="Rhea" id="RHEA:25876"/>
        <dbReference type="ChEBI" id="CHEBI:15379"/>
        <dbReference type="ChEBI" id="CHEBI:16240"/>
        <dbReference type="ChEBI" id="CHEBI:29991"/>
        <dbReference type="ChEBI" id="CHEBI:77875"/>
        <dbReference type="EC" id="1.4.3.16"/>
    </reaction>
    <physiologicalReaction direction="left-to-right" evidence="16">
        <dbReference type="Rhea" id="RHEA:25877"/>
    </physiologicalReaction>
</comment>
<dbReference type="Pfam" id="PF00890">
    <property type="entry name" value="FAD_binding_2"/>
    <property type="match status" value="1"/>
</dbReference>
<dbReference type="Proteomes" id="UP000302139">
    <property type="component" value="Unassembled WGS sequence"/>
</dbReference>
<evidence type="ECO:0000256" key="1">
    <source>
        <dbReference type="ARBA" id="ARBA00001974"/>
    </source>
</evidence>
<dbReference type="Gene3D" id="3.90.1170.20">
    <property type="entry name" value="Quinolinate phosphoribosyl transferase, N-terminal domain"/>
    <property type="match status" value="1"/>
</dbReference>
<dbReference type="SUPFAM" id="SSF46977">
    <property type="entry name" value="Succinate dehydrogenase/fumarate reductase flavoprotein C-terminal domain"/>
    <property type="match status" value="1"/>
</dbReference>
<keyword evidence="10" id="KW-0328">Glycosyltransferase</keyword>
<accession>A0A4D4LWC4</accession>
<reference evidence="24 25" key="1">
    <citation type="submission" date="2019-04" db="EMBL/GenBank/DDBJ databases">
        <title>Draft genome sequences of Streptomyces avermitilis NBRC 14893.</title>
        <authorList>
            <person name="Komaki H."/>
            <person name="Tamura T."/>
            <person name="Hosoyama A."/>
        </authorList>
    </citation>
    <scope>NUCLEOTIDE SEQUENCE [LARGE SCALE GENOMIC DNA]</scope>
    <source>
        <strain evidence="24 25">NBRC 14893</strain>
    </source>
</reference>
<evidence type="ECO:0000256" key="13">
    <source>
        <dbReference type="ARBA" id="ARBA00023002"/>
    </source>
</evidence>
<evidence type="ECO:0000259" key="20">
    <source>
        <dbReference type="Pfam" id="PF00890"/>
    </source>
</evidence>
<comment type="function">
    <text evidence="14">Catalyzes the oxidation of L-aspartate to iminoaspartate, the first step in the de novo biosynthesis of NAD(+).</text>
</comment>
<dbReference type="InterPro" id="IPR036188">
    <property type="entry name" value="FAD/NAD-bd_sf"/>
</dbReference>
<dbReference type="Pfam" id="PF02749">
    <property type="entry name" value="QRPTase_N"/>
    <property type="match status" value="1"/>
</dbReference>
<dbReference type="GO" id="GO:0034628">
    <property type="term" value="P:'de novo' NAD+ biosynthetic process from L-aspartate"/>
    <property type="evidence" value="ECO:0007669"/>
    <property type="project" value="TreeGrafter"/>
</dbReference>
<evidence type="ECO:0000313" key="25">
    <source>
        <dbReference type="Proteomes" id="UP000302139"/>
    </source>
</evidence>
<dbReference type="FunFam" id="3.90.700.10:FF:000002">
    <property type="entry name" value="L-aspartate oxidase"/>
    <property type="match status" value="1"/>
</dbReference>
<comment type="similarity">
    <text evidence="6">Belongs to the NadC/ModD family.</text>
</comment>
<feature type="domain" description="Quinolinate phosphoribosyl transferase C-terminal" evidence="21">
    <location>
        <begin position="766"/>
        <end position="930"/>
    </location>
</feature>
<dbReference type="InterPro" id="IPR037099">
    <property type="entry name" value="Fum_R/Succ_DH_flav-like_C_sf"/>
</dbReference>
<dbReference type="InterPro" id="IPR003953">
    <property type="entry name" value="FAD-dep_OxRdtase_2_FAD-bd"/>
</dbReference>
<evidence type="ECO:0000313" key="24">
    <source>
        <dbReference type="EMBL" id="GDY64774.1"/>
    </source>
</evidence>
<dbReference type="InterPro" id="IPR027477">
    <property type="entry name" value="Succ_DH/fumarate_Rdtase_cat_sf"/>
</dbReference>
<evidence type="ECO:0000256" key="10">
    <source>
        <dbReference type="ARBA" id="ARBA00022676"/>
    </source>
</evidence>
<dbReference type="GO" id="GO:0005737">
    <property type="term" value="C:cytoplasm"/>
    <property type="evidence" value="ECO:0007669"/>
    <property type="project" value="UniProtKB-SubCell"/>
</dbReference>
<dbReference type="InterPro" id="IPR013785">
    <property type="entry name" value="Aldolase_TIM"/>
</dbReference>
<keyword evidence="12 18" id="KW-0274">FAD</keyword>
<keyword evidence="8 18" id="KW-0285">Flavoprotein</keyword>
<gene>
    <name evidence="24" type="ORF">SAV14893_041670</name>
</gene>
<dbReference type="SUPFAM" id="SSF51905">
    <property type="entry name" value="FAD/NAD(P)-binding domain"/>
    <property type="match status" value="1"/>
</dbReference>
<dbReference type="Gene3D" id="3.20.20.70">
    <property type="entry name" value="Aldolase class I"/>
    <property type="match status" value="1"/>
</dbReference>
<keyword evidence="11" id="KW-0808">Transferase</keyword>
<evidence type="ECO:0000256" key="8">
    <source>
        <dbReference type="ARBA" id="ARBA00022630"/>
    </source>
</evidence>
<dbReference type="Pfam" id="PF02910">
    <property type="entry name" value="Succ_DH_flav_C"/>
    <property type="match status" value="1"/>
</dbReference>
<proteinExistence type="inferred from homology"/>
<dbReference type="InterPro" id="IPR002638">
    <property type="entry name" value="Quinolinate_PRibosylTrfase_C"/>
</dbReference>
<evidence type="ECO:0000256" key="7">
    <source>
        <dbReference type="ARBA" id="ARBA00021901"/>
    </source>
</evidence>
<evidence type="ECO:0000256" key="16">
    <source>
        <dbReference type="ARBA" id="ARBA00048305"/>
    </source>
</evidence>
<dbReference type="NCBIfam" id="NF005867">
    <property type="entry name" value="PRK07804.1"/>
    <property type="match status" value="1"/>
</dbReference>
<dbReference type="AlphaFoldDB" id="A0A4D4LWC4"/>
<dbReference type="GO" id="GO:0004514">
    <property type="term" value="F:nicotinate-nucleotide diphosphorylase (carboxylating) activity"/>
    <property type="evidence" value="ECO:0007669"/>
    <property type="project" value="UniProtKB-EC"/>
</dbReference>
<comment type="pathway">
    <text evidence="4 18">Cofactor biosynthesis; NAD(+) biosynthesis; iminoaspartate from L-aspartate (oxidase route): step 1/1.</text>
</comment>
<dbReference type="FunFam" id="3.20.20.70:FF:000030">
    <property type="entry name" value="Nicotinate-nucleotide pyrophosphorylase, carboxylating"/>
    <property type="match status" value="1"/>
</dbReference>
<evidence type="ECO:0000256" key="2">
    <source>
        <dbReference type="ARBA" id="ARBA00003237"/>
    </source>
</evidence>
<dbReference type="InterPro" id="IPR022412">
    <property type="entry name" value="Quinolinate_PRibosylTrfase_N"/>
</dbReference>